<dbReference type="AlphaFoldDB" id="X1LHT0"/>
<reference evidence="2" key="1">
    <citation type="journal article" date="2014" name="Front. Microbiol.">
        <title>High frequency of phylogenetically diverse reductive dehalogenase-homologous genes in deep subseafloor sedimentary metagenomes.</title>
        <authorList>
            <person name="Kawai M."/>
            <person name="Futagami T."/>
            <person name="Toyoda A."/>
            <person name="Takaki Y."/>
            <person name="Nishi S."/>
            <person name="Hori S."/>
            <person name="Arai W."/>
            <person name="Tsubouchi T."/>
            <person name="Morono Y."/>
            <person name="Uchiyama I."/>
            <person name="Ito T."/>
            <person name="Fujiyama A."/>
            <person name="Inagaki F."/>
            <person name="Takami H."/>
        </authorList>
    </citation>
    <scope>NUCLEOTIDE SEQUENCE</scope>
    <source>
        <strain evidence="2">Expedition CK06-06</strain>
    </source>
</reference>
<sequence>IFDLEFSYTYSDVLYALSIPEDEDDGLRIGIRVQGYDSKGSESFVNIPAPGAILLGGIGVALVGWLRKRRTL</sequence>
<protein>
    <recommendedName>
        <fullName evidence="3">PEP-CTERM protein-sorting domain-containing protein</fullName>
    </recommendedName>
</protein>
<keyword evidence="1" id="KW-0812">Transmembrane</keyword>
<organism evidence="2">
    <name type="scientific">marine sediment metagenome</name>
    <dbReference type="NCBI Taxonomy" id="412755"/>
    <lineage>
        <taxon>unclassified sequences</taxon>
        <taxon>metagenomes</taxon>
        <taxon>ecological metagenomes</taxon>
    </lineage>
</organism>
<keyword evidence="1" id="KW-1133">Transmembrane helix</keyword>
<feature type="non-terminal residue" evidence="2">
    <location>
        <position position="1"/>
    </location>
</feature>
<gene>
    <name evidence="2" type="ORF">S03H2_70081</name>
</gene>
<evidence type="ECO:0008006" key="3">
    <source>
        <dbReference type="Google" id="ProtNLM"/>
    </source>
</evidence>
<keyword evidence="1" id="KW-0472">Membrane</keyword>
<name>X1LHT0_9ZZZZ</name>
<evidence type="ECO:0000313" key="2">
    <source>
        <dbReference type="EMBL" id="GAI01925.1"/>
    </source>
</evidence>
<dbReference type="EMBL" id="BARU01046465">
    <property type="protein sequence ID" value="GAI01925.1"/>
    <property type="molecule type" value="Genomic_DNA"/>
</dbReference>
<accession>X1LHT0</accession>
<evidence type="ECO:0000256" key="1">
    <source>
        <dbReference type="SAM" id="Phobius"/>
    </source>
</evidence>
<proteinExistence type="predicted"/>
<feature type="transmembrane region" description="Helical" evidence="1">
    <location>
        <begin position="47"/>
        <end position="66"/>
    </location>
</feature>
<comment type="caution">
    <text evidence="2">The sequence shown here is derived from an EMBL/GenBank/DDBJ whole genome shotgun (WGS) entry which is preliminary data.</text>
</comment>